<sequence>MLRVATLSASLASALALMASAAMAEEIKVGVSPGEHAEIMEEVAKVAAPMGLDIDVVEFSDYVIPNTALADGDIEANSFQHVPYLENQMKDRGFELVVVGNTITTPMGIYSDKIDDLANLEDGAKVAIPNDPTNGGRALLLLQDLGLITLAEGTGLVPSPLDIEDNPKGLKFLELDAAQLPRTLADAEIAIINTNYAIASGLSPKDDSIAMEKADSPYVNVIVVRKGDEDQPWVKTLVEAYHSDEVKAFIDDSYHGAVITSW</sequence>
<keyword evidence="6" id="KW-0449">Lipoprotein</keyword>
<dbReference type="GeneID" id="98666269"/>
<dbReference type="RefSeq" id="WP_066598737.1">
    <property type="nucleotide sequence ID" value="NZ_FORY01000014.1"/>
</dbReference>
<dbReference type="NCBIfam" id="TIGR00363">
    <property type="entry name" value="MetQ/NlpA family lipoprotein"/>
    <property type="match status" value="1"/>
</dbReference>
<dbReference type="Proteomes" id="UP000183299">
    <property type="component" value="Unassembled WGS sequence"/>
</dbReference>
<dbReference type="CDD" id="cd13598">
    <property type="entry name" value="PBP2_lipoprotein_IlpA_like"/>
    <property type="match status" value="1"/>
</dbReference>
<keyword evidence="10" id="KW-1185">Reference proteome</keyword>
<name>A0A1I3VDS1_9RHOB</name>
<organism evidence="9 10">
    <name type="scientific">Celeribacter halophilus</name>
    <dbReference type="NCBI Taxonomy" id="576117"/>
    <lineage>
        <taxon>Bacteria</taxon>
        <taxon>Pseudomonadati</taxon>
        <taxon>Pseudomonadota</taxon>
        <taxon>Alphaproteobacteria</taxon>
        <taxon>Rhodobacterales</taxon>
        <taxon>Roseobacteraceae</taxon>
        <taxon>Celeribacter</taxon>
    </lineage>
</organism>
<feature type="chain" id="PRO_5042685631" evidence="7">
    <location>
        <begin position="25"/>
        <end position="262"/>
    </location>
</feature>
<comment type="subcellular location">
    <subcellularLocation>
        <location evidence="1">Membrane</location>
        <topology evidence="1">Lipid-anchor</topology>
    </subcellularLocation>
</comment>
<proteinExistence type="inferred from homology"/>
<keyword evidence="4" id="KW-0472">Membrane</keyword>
<evidence type="ECO:0000256" key="3">
    <source>
        <dbReference type="ARBA" id="ARBA00022729"/>
    </source>
</evidence>
<dbReference type="EMBL" id="FORY01000014">
    <property type="protein sequence ID" value="SFJ92357.1"/>
    <property type="molecule type" value="Genomic_DNA"/>
</dbReference>
<dbReference type="Gene3D" id="3.40.190.10">
    <property type="entry name" value="Periplasmic binding protein-like II"/>
    <property type="match status" value="2"/>
</dbReference>
<evidence type="ECO:0000313" key="9">
    <source>
        <dbReference type="EMBL" id="SFJ92357.1"/>
    </source>
</evidence>
<dbReference type="PIRSF" id="PIRSF002854">
    <property type="entry name" value="MetQ"/>
    <property type="match status" value="1"/>
</dbReference>
<keyword evidence="5" id="KW-0564">Palmitate</keyword>
<gene>
    <name evidence="8" type="ORF">Q4494_02540</name>
    <name evidence="9" type="ORF">SAMN04488138_11453</name>
</gene>
<dbReference type="EMBL" id="JAUOPJ010000002">
    <property type="protein sequence ID" value="MDO6455941.1"/>
    <property type="molecule type" value="Genomic_DNA"/>
</dbReference>
<comment type="similarity">
    <text evidence="2">Belongs to the NlpA lipoprotein family.</text>
</comment>
<feature type="signal peptide" evidence="7">
    <location>
        <begin position="1"/>
        <end position="24"/>
    </location>
</feature>
<dbReference type="PANTHER" id="PTHR30429:SF1">
    <property type="entry name" value="D-METHIONINE-BINDING LIPOPROTEIN METQ-RELATED"/>
    <property type="match status" value="1"/>
</dbReference>
<dbReference type="PANTHER" id="PTHR30429">
    <property type="entry name" value="D-METHIONINE-BINDING LIPOPROTEIN METQ"/>
    <property type="match status" value="1"/>
</dbReference>
<evidence type="ECO:0000256" key="4">
    <source>
        <dbReference type="ARBA" id="ARBA00023136"/>
    </source>
</evidence>
<evidence type="ECO:0000256" key="1">
    <source>
        <dbReference type="ARBA" id="ARBA00004635"/>
    </source>
</evidence>
<dbReference type="Proteomes" id="UP001169823">
    <property type="component" value="Unassembled WGS sequence"/>
</dbReference>
<dbReference type="GO" id="GO:0016020">
    <property type="term" value="C:membrane"/>
    <property type="evidence" value="ECO:0007669"/>
    <property type="project" value="UniProtKB-SubCell"/>
</dbReference>
<dbReference type="SUPFAM" id="SSF53850">
    <property type="entry name" value="Periplasmic binding protein-like II"/>
    <property type="match status" value="1"/>
</dbReference>
<keyword evidence="3 7" id="KW-0732">Signal</keyword>
<accession>A0A1I3VDS1</accession>
<evidence type="ECO:0000256" key="2">
    <source>
        <dbReference type="ARBA" id="ARBA00008973"/>
    </source>
</evidence>
<dbReference type="InterPro" id="IPR004872">
    <property type="entry name" value="Lipoprotein_NlpA"/>
</dbReference>
<protein>
    <submittedName>
        <fullName evidence="9">D-methionine transport system substrate-binding protein</fullName>
    </submittedName>
    <submittedName>
        <fullName evidence="8">MetQ/NlpA family ABC transporter substrate-binding protein</fullName>
    </submittedName>
</protein>
<evidence type="ECO:0000256" key="5">
    <source>
        <dbReference type="ARBA" id="ARBA00023139"/>
    </source>
</evidence>
<dbReference type="OrthoDB" id="9812878at2"/>
<dbReference type="STRING" id="576117.SAMN04488138_11453"/>
<reference evidence="8" key="2">
    <citation type="submission" date="2023-07" db="EMBL/GenBank/DDBJ databases">
        <title>Genome content predicts the carbon catabolic preferences of heterotrophic bacteria.</title>
        <authorList>
            <person name="Gralka M."/>
        </authorList>
    </citation>
    <scope>NUCLEOTIDE SEQUENCE</scope>
    <source>
        <strain evidence="8">I2M02</strain>
    </source>
</reference>
<evidence type="ECO:0000256" key="7">
    <source>
        <dbReference type="SAM" id="SignalP"/>
    </source>
</evidence>
<evidence type="ECO:0000313" key="8">
    <source>
        <dbReference type="EMBL" id="MDO6455941.1"/>
    </source>
</evidence>
<dbReference type="AlphaFoldDB" id="A0A1I3VDS1"/>
<dbReference type="Pfam" id="PF03180">
    <property type="entry name" value="Lipoprotein_9"/>
    <property type="match status" value="1"/>
</dbReference>
<reference evidence="9 10" key="1">
    <citation type="submission" date="2016-10" db="EMBL/GenBank/DDBJ databases">
        <authorList>
            <person name="de Groot N.N."/>
        </authorList>
    </citation>
    <scope>NUCLEOTIDE SEQUENCE [LARGE SCALE GENOMIC DNA]</scope>
    <source>
        <strain evidence="9 10">CGMCC 1.8891</strain>
    </source>
</reference>
<evidence type="ECO:0000256" key="6">
    <source>
        <dbReference type="ARBA" id="ARBA00023288"/>
    </source>
</evidence>
<evidence type="ECO:0000313" key="10">
    <source>
        <dbReference type="Proteomes" id="UP000183299"/>
    </source>
</evidence>